<gene>
    <name evidence="1" type="ORF">SPARVUS_LOCUS3061653</name>
</gene>
<dbReference type="Proteomes" id="UP001162483">
    <property type="component" value="Unassembled WGS sequence"/>
</dbReference>
<comment type="caution">
    <text evidence="1">The sequence shown here is derived from an EMBL/GenBank/DDBJ whole genome shotgun (WGS) entry which is preliminary data.</text>
</comment>
<accession>A0ABN9BJX0</accession>
<keyword evidence="2" id="KW-1185">Reference proteome</keyword>
<proteinExistence type="predicted"/>
<sequence>VAKDSLCTDKKRFCIVTQLASDHNSILLPTQGKTDHLSTRALPEGPGSVGGPKKFPWYLFYRLF</sequence>
<feature type="non-terminal residue" evidence="1">
    <location>
        <position position="1"/>
    </location>
</feature>
<evidence type="ECO:0000313" key="2">
    <source>
        <dbReference type="Proteomes" id="UP001162483"/>
    </source>
</evidence>
<reference evidence="1" key="1">
    <citation type="submission" date="2023-05" db="EMBL/GenBank/DDBJ databases">
        <authorList>
            <person name="Stuckert A."/>
        </authorList>
    </citation>
    <scope>NUCLEOTIDE SEQUENCE</scope>
</reference>
<organism evidence="1 2">
    <name type="scientific">Staurois parvus</name>
    <dbReference type="NCBI Taxonomy" id="386267"/>
    <lineage>
        <taxon>Eukaryota</taxon>
        <taxon>Metazoa</taxon>
        <taxon>Chordata</taxon>
        <taxon>Craniata</taxon>
        <taxon>Vertebrata</taxon>
        <taxon>Euteleostomi</taxon>
        <taxon>Amphibia</taxon>
        <taxon>Batrachia</taxon>
        <taxon>Anura</taxon>
        <taxon>Neobatrachia</taxon>
        <taxon>Ranoidea</taxon>
        <taxon>Ranidae</taxon>
        <taxon>Staurois</taxon>
    </lineage>
</organism>
<evidence type="ECO:0000313" key="1">
    <source>
        <dbReference type="EMBL" id="CAI9547867.1"/>
    </source>
</evidence>
<dbReference type="EMBL" id="CATNWA010004453">
    <property type="protein sequence ID" value="CAI9547867.1"/>
    <property type="molecule type" value="Genomic_DNA"/>
</dbReference>
<protein>
    <submittedName>
        <fullName evidence="1">Uncharacterized protein</fullName>
    </submittedName>
</protein>
<name>A0ABN9BJX0_9NEOB</name>